<accession>A0ABT3PNY3</accession>
<dbReference type="CDD" id="cd06171">
    <property type="entry name" value="Sigma70_r4"/>
    <property type="match status" value="1"/>
</dbReference>
<dbReference type="Proteomes" id="UP001207918">
    <property type="component" value="Unassembled WGS sequence"/>
</dbReference>
<evidence type="ECO:0000313" key="7">
    <source>
        <dbReference type="EMBL" id="MCW9707566.1"/>
    </source>
</evidence>
<gene>
    <name evidence="7" type="ORF">J6I44_11930</name>
</gene>
<evidence type="ECO:0000256" key="3">
    <source>
        <dbReference type="ARBA" id="ARBA00023082"/>
    </source>
</evidence>
<name>A0ABT3PNY3_9BACT</name>
<dbReference type="Gene3D" id="1.10.1740.10">
    <property type="match status" value="1"/>
</dbReference>
<dbReference type="NCBIfam" id="TIGR02937">
    <property type="entry name" value="sigma70-ECF"/>
    <property type="match status" value="1"/>
</dbReference>
<keyword evidence="3" id="KW-0731">Sigma factor</keyword>
<dbReference type="InterPro" id="IPR039425">
    <property type="entry name" value="RNA_pol_sigma-70-like"/>
</dbReference>
<dbReference type="InterPro" id="IPR013325">
    <property type="entry name" value="RNA_pol_sigma_r2"/>
</dbReference>
<dbReference type="SUPFAM" id="SSF88946">
    <property type="entry name" value="Sigma2 domain of RNA polymerase sigma factors"/>
    <property type="match status" value="1"/>
</dbReference>
<dbReference type="InterPro" id="IPR036388">
    <property type="entry name" value="WH-like_DNA-bd_sf"/>
</dbReference>
<feature type="domain" description="RNA polymerase sigma factor 70 region 4 type 2" evidence="6">
    <location>
        <begin position="129"/>
        <end position="177"/>
    </location>
</feature>
<dbReference type="PANTHER" id="PTHR43133:SF46">
    <property type="entry name" value="RNA POLYMERASE SIGMA-70 FACTOR ECF SUBFAMILY"/>
    <property type="match status" value="1"/>
</dbReference>
<comment type="similarity">
    <text evidence="1">Belongs to the sigma-70 factor family. ECF subfamily.</text>
</comment>
<evidence type="ECO:0000313" key="8">
    <source>
        <dbReference type="Proteomes" id="UP001207918"/>
    </source>
</evidence>
<comment type="caution">
    <text evidence="7">The sequence shown here is derived from an EMBL/GenBank/DDBJ whole genome shotgun (WGS) entry which is preliminary data.</text>
</comment>
<dbReference type="Pfam" id="PF04542">
    <property type="entry name" value="Sigma70_r2"/>
    <property type="match status" value="1"/>
</dbReference>
<dbReference type="InterPro" id="IPR013249">
    <property type="entry name" value="RNA_pol_sigma70_r4_t2"/>
</dbReference>
<feature type="domain" description="RNA polymerase sigma-70 region 2" evidence="5">
    <location>
        <begin position="27"/>
        <end position="94"/>
    </location>
</feature>
<dbReference type="InterPro" id="IPR007627">
    <property type="entry name" value="RNA_pol_sigma70_r2"/>
</dbReference>
<dbReference type="RefSeq" id="WP_265766357.1">
    <property type="nucleotide sequence ID" value="NZ_JAGGJA010000007.1"/>
</dbReference>
<dbReference type="InterPro" id="IPR013324">
    <property type="entry name" value="RNA_pol_sigma_r3/r4-like"/>
</dbReference>
<reference evidence="7 8" key="1">
    <citation type="submission" date="2021-03" db="EMBL/GenBank/DDBJ databases">
        <title>Aliifodinibius sp. nov., a new bacterium isolated from saline soil.</title>
        <authorList>
            <person name="Galisteo C."/>
            <person name="De La Haba R."/>
            <person name="Sanchez-Porro C."/>
            <person name="Ventosa A."/>
        </authorList>
    </citation>
    <scope>NUCLEOTIDE SEQUENCE [LARGE SCALE GENOMIC DNA]</scope>
    <source>
        <strain evidence="7 8">1BSP15-2V2</strain>
    </source>
</reference>
<dbReference type="InterPro" id="IPR014284">
    <property type="entry name" value="RNA_pol_sigma-70_dom"/>
</dbReference>
<dbReference type="Pfam" id="PF08281">
    <property type="entry name" value="Sigma70_r4_2"/>
    <property type="match status" value="1"/>
</dbReference>
<evidence type="ECO:0000259" key="6">
    <source>
        <dbReference type="Pfam" id="PF08281"/>
    </source>
</evidence>
<keyword evidence="8" id="KW-1185">Reference proteome</keyword>
<evidence type="ECO:0000256" key="4">
    <source>
        <dbReference type="ARBA" id="ARBA00023163"/>
    </source>
</evidence>
<evidence type="ECO:0000256" key="2">
    <source>
        <dbReference type="ARBA" id="ARBA00023015"/>
    </source>
</evidence>
<keyword evidence="4" id="KW-0804">Transcription</keyword>
<sequence length="194" mass="22646">MAKLSDKQIRIWGKRISNSDRKALNSLFRSLYPGLINFAAKYNSNRAIIRDIVQESFVALWENRSRIDPNGSVKAYLYKTVRNKSLNYIRDHSKETVGLEDYEPLVTDSSFNIGSSDKKEQKLSDLMRKWIEELPGRQREAFRLSRFEGLDHDEIAGVMEVSPNTVNNHIVAALKFLRERYDIYKKQETKDRTL</sequence>
<dbReference type="InterPro" id="IPR014327">
    <property type="entry name" value="RNA_pol_sigma70_bacteroid"/>
</dbReference>
<evidence type="ECO:0000256" key="1">
    <source>
        <dbReference type="ARBA" id="ARBA00010641"/>
    </source>
</evidence>
<dbReference type="SUPFAM" id="SSF88659">
    <property type="entry name" value="Sigma3 and sigma4 domains of RNA polymerase sigma factors"/>
    <property type="match status" value="1"/>
</dbReference>
<proteinExistence type="inferred from homology"/>
<organism evidence="7 8">
    <name type="scientific">Fodinibius salsisoli</name>
    <dbReference type="NCBI Taxonomy" id="2820877"/>
    <lineage>
        <taxon>Bacteria</taxon>
        <taxon>Pseudomonadati</taxon>
        <taxon>Balneolota</taxon>
        <taxon>Balneolia</taxon>
        <taxon>Balneolales</taxon>
        <taxon>Balneolaceae</taxon>
        <taxon>Fodinibius</taxon>
    </lineage>
</organism>
<dbReference type="NCBIfam" id="TIGR02985">
    <property type="entry name" value="Sig70_bacteroi1"/>
    <property type="match status" value="1"/>
</dbReference>
<dbReference type="Gene3D" id="1.10.10.10">
    <property type="entry name" value="Winged helix-like DNA-binding domain superfamily/Winged helix DNA-binding domain"/>
    <property type="match status" value="1"/>
</dbReference>
<evidence type="ECO:0000259" key="5">
    <source>
        <dbReference type="Pfam" id="PF04542"/>
    </source>
</evidence>
<keyword evidence="2" id="KW-0805">Transcription regulation</keyword>
<dbReference type="PANTHER" id="PTHR43133">
    <property type="entry name" value="RNA POLYMERASE ECF-TYPE SIGMA FACTO"/>
    <property type="match status" value="1"/>
</dbReference>
<protein>
    <submittedName>
        <fullName evidence="7">RNA polymerase sigma-70 factor</fullName>
    </submittedName>
</protein>
<dbReference type="EMBL" id="JAGGJA010000007">
    <property type="protein sequence ID" value="MCW9707566.1"/>
    <property type="molecule type" value="Genomic_DNA"/>
</dbReference>